<keyword evidence="2" id="KW-0808">Transferase</keyword>
<feature type="domain" description="Glycosyl transferase family 1" evidence="1">
    <location>
        <begin position="167"/>
        <end position="318"/>
    </location>
</feature>
<dbReference type="InterPro" id="IPR001296">
    <property type="entry name" value="Glyco_trans_1"/>
</dbReference>
<dbReference type="GO" id="GO:0016757">
    <property type="term" value="F:glycosyltransferase activity"/>
    <property type="evidence" value="ECO:0007669"/>
    <property type="project" value="InterPro"/>
</dbReference>
<evidence type="ECO:0000313" key="3">
    <source>
        <dbReference type="Proteomes" id="UP000447574"/>
    </source>
</evidence>
<organism evidence="2 3">
    <name type="scientific">Pseudomonas helleri</name>
    <dbReference type="NCBI Taxonomy" id="1608996"/>
    <lineage>
        <taxon>Bacteria</taxon>
        <taxon>Pseudomonadati</taxon>
        <taxon>Pseudomonadota</taxon>
        <taxon>Gammaproteobacteria</taxon>
        <taxon>Pseudomonadales</taxon>
        <taxon>Pseudomonadaceae</taxon>
        <taxon>Pseudomonas</taxon>
    </lineage>
</organism>
<dbReference type="RefSeq" id="WP_153439187.1">
    <property type="nucleotide sequence ID" value="NZ_JBQQJQ010000026.1"/>
</dbReference>
<dbReference type="InterPro" id="IPR050194">
    <property type="entry name" value="Glycosyltransferase_grp1"/>
</dbReference>
<name>A0A7X2BWP3_9PSED</name>
<protein>
    <submittedName>
        <fullName evidence="2">Glycosyltransferase</fullName>
    </submittedName>
</protein>
<dbReference type="PANTHER" id="PTHR45947:SF3">
    <property type="entry name" value="SULFOQUINOVOSYL TRANSFERASE SQD2"/>
    <property type="match status" value="1"/>
</dbReference>
<comment type="caution">
    <text evidence="2">The sequence shown here is derived from an EMBL/GenBank/DDBJ whole genome shotgun (WGS) entry which is preliminary data.</text>
</comment>
<reference evidence="2 3" key="1">
    <citation type="submission" date="2019-10" db="EMBL/GenBank/DDBJ databases">
        <title>Evaluation of single-gene subtyping targets for Pseudomonas.</title>
        <authorList>
            <person name="Reichler S.J."/>
            <person name="Orsi R.H."/>
            <person name="Wiedmann M."/>
            <person name="Martin N.H."/>
            <person name="Murphy S.I."/>
        </authorList>
    </citation>
    <scope>NUCLEOTIDE SEQUENCE [LARGE SCALE GENOMIC DNA]</scope>
    <source>
        <strain evidence="2 3">FSL R10-2932</strain>
    </source>
</reference>
<proteinExistence type="predicted"/>
<gene>
    <name evidence="2" type="ORF">GHO37_27130</name>
</gene>
<evidence type="ECO:0000313" key="2">
    <source>
        <dbReference type="EMBL" id="MQT77918.1"/>
    </source>
</evidence>
<dbReference type="Proteomes" id="UP000447574">
    <property type="component" value="Unassembled WGS sequence"/>
</dbReference>
<dbReference type="EMBL" id="WIWF01000209">
    <property type="protein sequence ID" value="MQT77918.1"/>
    <property type="molecule type" value="Genomic_DNA"/>
</dbReference>
<dbReference type="PANTHER" id="PTHR45947">
    <property type="entry name" value="SULFOQUINOVOSYL TRANSFERASE SQD2"/>
    <property type="match status" value="1"/>
</dbReference>
<dbReference type="CDD" id="cd03801">
    <property type="entry name" value="GT4_PimA-like"/>
    <property type="match status" value="1"/>
</dbReference>
<dbReference type="Gene3D" id="3.40.50.2000">
    <property type="entry name" value="Glycogen Phosphorylase B"/>
    <property type="match status" value="2"/>
</dbReference>
<accession>A0A7X2BWP3</accession>
<dbReference type="Pfam" id="PF00534">
    <property type="entry name" value="Glycos_transf_1"/>
    <property type="match status" value="1"/>
</dbReference>
<sequence>MGLKKILLLTTDPKSGKGGISTSVANCAAILQRNGVSFEVITTHSPSANKIQNSLIFIKATLKVILSNPKRNNYFLHVGPKGSLLRKTILTFLIKIKKGKAYTQYHSPAFLNYLEKNGFWKLALSTLAKFSEQNLALNEYWKDTYEAHLTQKFLILPNPISSLSSENIPNRSTQTDKLINAICVARLVEEKNIEELIILTELNDKVQLKIVGGGPHENTLHQLASKSTAYDRITFTGWLSNLDVKKELSKSDIFILPSKYDSFGMVYIEALSEGVPVIAPSIPAVVDTLHGLKGVAHADSAPNINEAIKKVIHTASKDIRDSLEEKYGEKTYIKKIREIFR</sequence>
<evidence type="ECO:0000259" key="1">
    <source>
        <dbReference type="Pfam" id="PF00534"/>
    </source>
</evidence>
<dbReference type="AlphaFoldDB" id="A0A7X2BWP3"/>
<dbReference type="SUPFAM" id="SSF53756">
    <property type="entry name" value="UDP-Glycosyltransferase/glycogen phosphorylase"/>
    <property type="match status" value="1"/>
</dbReference>